<dbReference type="InterPro" id="IPR036291">
    <property type="entry name" value="NAD(P)-bd_dom_sf"/>
</dbReference>
<accession>A0A4U6RL15</accession>
<dbReference type="Gene3D" id="3.30.360.10">
    <property type="entry name" value="Dihydrodipicolinate Reductase, domain 2"/>
    <property type="match status" value="1"/>
</dbReference>
<gene>
    <name evidence="3" type="ORF">FDV58_34175</name>
</gene>
<dbReference type="Pfam" id="PF02894">
    <property type="entry name" value="GFO_IDH_MocA_C"/>
    <property type="match status" value="1"/>
</dbReference>
<dbReference type="InterPro" id="IPR004104">
    <property type="entry name" value="Gfo/Idh/MocA-like_OxRdtase_C"/>
</dbReference>
<dbReference type="SUPFAM" id="SSF55347">
    <property type="entry name" value="Glyceraldehyde-3-phosphate dehydrogenase-like, C-terminal domain"/>
    <property type="match status" value="1"/>
</dbReference>
<organism evidence="3 4">
    <name type="scientific">Bradyrhizobium elkanii</name>
    <dbReference type="NCBI Taxonomy" id="29448"/>
    <lineage>
        <taxon>Bacteria</taxon>
        <taxon>Pseudomonadati</taxon>
        <taxon>Pseudomonadota</taxon>
        <taxon>Alphaproteobacteria</taxon>
        <taxon>Hyphomicrobiales</taxon>
        <taxon>Nitrobacteraceae</taxon>
        <taxon>Bradyrhizobium</taxon>
    </lineage>
</organism>
<evidence type="ECO:0000259" key="2">
    <source>
        <dbReference type="Pfam" id="PF02894"/>
    </source>
</evidence>
<reference evidence="3 4" key="1">
    <citation type="submission" date="2019-05" db="EMBL/GenBank/DDBJ databases">
        <title>Draft Genome of Bradyrhizobium elkanii strain SEMIA 938, Used in Commercial Inoculants for Lupinus spp. in Brazil.</title>
        <authorList>
            <person name="Hungria M."/>
            <person name="Delamuta J.R.M."/>
            <person name="Ribeiro R.A."/>
            <person name="Nogueira M.A."/>
        </authorList>
    </citation>
    <scope>NUCLEOTIDE SEQUENCE [LARGE SCALE GENOMIC DNA]</scope>
    <source>
        <strain evidence="3 4">Semia 938</strain>
    </source>
</reference>
<dbReference type="AlphaFoldDB" id="A0A4U6RL15"/>
<dbReference type="Proteomes" id="UP000305095">
    <property type="component" value="Unassembled WGS sequence"/>
</dbReference>
<evidence type="ECO:0000313" key="4">
    <source>
        <dbReference type="Proteomes" id="UP000305095"/>
    </source>
</evidence>
<dbReference type="Pfam" id="PF01408">
    <property type="entry name" value="GFO_IDH_MocA"/>
    <property type="match status" value="1"/>
</dbReference>
<dbReference type="Gene3D" id="3.40.50.720">
    <property type="entry name" value="NAD(P)-binding Rossmann-like Domain"/>
    <property type="match status" value="1"/>
</dbReference>
<feature type="domain" description="Gfo/Idh/MocA-like oxidoreductase N-terminal" evidence="1">
    <location>
        <begin position="23"/>
        <end position="140"/>
    </location>
</feature>
<proteinExistence type="predicted"/>
<sequence>MSVSAALGDERRTLAKPKCNGMLRIGIVGLGHGLTMAQQVLATGNASLAGFCVKDPSKNAQKAQSFGAPVYDCIDALLDEARPDGVIVATSTDYLAQTAERCIDQGIPVLLEKPAARDVTEIRRLQSVAKLRGTPVLVGYHRRFSSQIGWLKSAIDRKVVGSIGRAIALWLVQKPDDYFVSWRVQPSAGGGMMMINIVHEIDTFQHLLGPIREVSAVGQEPRLAENEVGHSCTITAKIENRTGGACYVTFVHSDLTPSPFSYENNAGENSIFHRYPKDCYLLFGEDGTICFPSGEIWSTSGSRKGWTERLESSICADVAGNVVHNPLLREVEHFLSVIEGKCDPLVTLDDAASTLSIVQAIRDSISADRPVVPMANLGLARKHAHGGGTAGSGTGKGG</sequence>
<dbReference type="PANTHER" id="PTHR43377:SF8">
    <property type="entry name" value="BLR3664 PROTEIN"/>
    <property type="match status" value="1"/>
</dbReference>
<feature type="domain" description="Gfo/Idh/MocA-like oxidoreductase C-terminal" evidence="2">
    <location>
        <begin position="152"/>
        <end position="371"/>
    </location>
</feature>
<protein>
    <submittedName>
        <fullName evidence="3">Gfo/Idh/MocA family oxidoreductase</fullName>
    </submittedName>
</protein>
<dbReference type="EMBL" id="SZZP01000028">
    <property type="protein sequence ID" value="TKV74052.1"/>
    <property type="molecule type" value="Genomic_DNA"/>
</dbReference>
<evidence type="ECO:0000313" key="3">
    <source>
        <dbReference type="EMBL" id="TKV74052.1"/>
    </source>
</evidence>
<dbReference type="PANTHER" id="PTHR43377">
    <property type="entry name" value="BILIVERDIN REDUCTASE A"/>
    <property type="match status" value="1"/>
</dbReference>
<name>A0A4U6RL15_BRAEL</name>
<dbReference type="SUPFAM" id="SSF51735">
    <property type="entry name" value="NAD(P)-binding Rossmann-fold domains"/>
    <property type="match status" value="1"/>
</dbReference>
<comment type="caution">
    <text evidence="3">The sequence shown here is derived from an EMBL/GenBank/DDBJ whole genome shotgun (WGS) entry which is preliminary data.</text>
</comment>
<evidence type="ECO:0000259" key="1">
    <source>
        <dbReference type="Pfam" id="PF01408"/>
    </source>
</evidence>
<dbReference type="GO" id="GO:0000166">
    <property type="term" value="F:nucleotide binding"/>
    <property type="evidence" value="ECO:0007669"/>
    <property type="project" value="InterPro"/>
</dbReference>
<dbReference type="InterPro" id="IPR000683">
    <property type="entry name" value="Gfo/Idh/MocA-like_OxRdtase_N"/>
</dbReference>
<dbReference type="InterPro" id="IPR051450">
    <property type="entry name" value="Gfo/Idh/MocA_Oxidoreductases"/>
</dbReference>